<feature type="domain" description="DinB-like" evidence="1">
    <location>
        <begin position="24"/>
        <end position="199"/>
    </location>
</feature>
<organism evidence="2 3">
    <name type="scientific">Pseudofrankia inefficax (strain DSM 45817 / CECT 9037 / DDB 130130 / EuI1c)</name>
    <name type="common">Frankia inefficax</name>
    <dbReference type="NCBI Taxonomy" id="298654"/>
    <lineage>
        <taxon>Bacteria</taxon>
        <taxon>Bacillati</taxon>
        <taxon>Actinomycetota</taxon>
        <taxon>Actinomycetes</taxon>
        <taxon>Frankiales</taxon>
        <taxon>Frankiaceae</taxon>
        <taxon>Pseudofrankia</taxon>
    </lineage>
</organism>
<dbReference type="SUPFAM" id="SSF109854">
    <property type="entry name" value="DinB/YfiT-like putative metalloenzymes"/>
    <property type="match status" value="1"/>
</dbReference>
<dbReference type="Gene3D" id="1.20.120.450">
    <property type="entry name" value="dinb family like domain"/>
    <property type="match status" value="1"/>
</dbReference>
<accession>E3IXM7</accession>
<dbReference type="STRING" id="298654.FraEuI1c_2146"/>
<dbReference type="AlphaFoldDB" id="E3IXM7"/>
<keyword evidence="3" id="KW-1185">Reference proteome</keyword>
<sequence length="214" mass="23844">MWLMTGKRAGTLLEVMNPIERFTLSRAWEDLTDDEFSWEPFTTTWSIRRQGQCSTRNPFGAGEWVADFEIPEPVPVPMTTIAWLYWHIGSLPDRLCAIDFLGGSHTMASGWTSPYLSHHPIFTSAAEAVTALRDGWQRLREAIERADDDQLEVTTAGYTYAPEPPRGGVCVAGPPGPAHPATHFIAGALNEVGHHGTQIGALRDLHAWRQTDRH</sequence>
<dbReference type="InParanoid" id="E3IXM7"/>
<evidence type="ECO:0000313" key="3">
    <source>
        <dbReference type="Proteomes" id="UP000002484"/>
    </source>
</evidence>
<name>E3IXM7_PSEI1</name>
<proteinExistence type="predicted"/>
<evidence type="ECO:0000259" key="1">
    <source>
        <dbReference type="Pfam" id="PF12867"/>
    </source>
</evidence>
<evidence type="ECO:0000313" key="2">
    <source>
        <dbReference type="EMBL" id="ADP80186.1"/>
    </source>
</evidence>
<protein>
    <recommendedName>
        <fullName evidence="1">DinB-like domain-containing protein</fullName>
    </recommendedName>
</protein>
<dbReference type="OrthoDB" id="5022306at2"/>
<dbReference type="Pfam" id="PF12867">
    <property type="entry name" value="DinB_2"/>
    <property type="match status" value="1"/>
</dbReference>
<dbReference type="KEGG" id="fri:FraEuI1c_2146"/>
<dbReference type="InterPro" id="IPR034660">
    <property type="entry name" value="DinB/YfiT-like"/>
</dbReference>
<dbReference type="InterPro" id="IPR024775">
    <property type="entry name" value="DinB-like"/>
</dbReference>
<dbReference type="eggNOG" id="COG0174">
    <property type="taxonomic scope" value="Bacteria"/>
</dbReference>
<reference evidence="2 3" key="1">
    <citation type="submission" date="2010-10" db="EMBL/GenBank/DDBJ databases">
        <title>Complete sequence of Frankia sp. EuI1c.</title>
        <authorList>
            <consortium name="US DOE Joint Genome Institute"/>
            <person name="Lucas S."/>
            <person name="Copeland A."/>
            <person name="Lapidus A."/>
            <person name="Cheng J.-F."/>
            <person name="Bruce D."/>
            <person name="Goodwin L."/>
            <person name="Pitluck S."/>
            <person name="Chertkov O."/>
            <person name="Detter J.C."/>
            <person name="Han C."/>
            <person name="Tapia R."/>
            <person name="Land M."/>
            <person name="Hauser L."/>
            <person name="Jeffries C."/>
            <person name="Kyrpides N."/>
            <person name="Ivanova N."/>
            <person name="Mikhailova N."/>
            <person name="Beauchemin N."/>
            <person name="Sen A."/>
            <person name="Sur S.A."/>
            <person name="Gtari M."/>
            <person name="Wall L."/>
            <person name="Tisa L."/>
            <person name="Woyke T."/>
        </authorList>
    </citation>
    <scope>NUCLEOTIDE SEQUENCE [LARGE SCALE GENOMIC DNA]</scope>
    <source>
        <strain evidence="3">DSM 45817 / CECT 9037 / EuI1c</strain>
    </source>
</reference>
<dbReference type="HOGENOM" id="CLU_097136_1_0_11"/>
<gene>
    <name evidence="2" type="ordered locus">FraEuI1c_2146</name>
</gene>
<dbReference type="Proteomes" id="UP000002484">
    <property type="component" value="Chromosome"/>
</dbReference>
<dbReference type="EMBL" id="CP002299">
    <property type="protein sequence ID" value="ADP80186.1"/>
    <property type="molecule type" value="Genomic_DNA"/>
</dbReference>